<dbReference type="AlphaFoldDB" id="A0A8K0SL12"/>
<comment type="function">
    <text evidence="1">Component of the Mediator complex, a coactivator involved in the regulated transcription of nearly all RNA polymerase II-dependent genes. Mediator functions as a bridge to convey information from gene-specific regulatory proteins to the basal RNA polymerase II transcription machinery. Mediator is recruited to promoters by direct interactions with regulatory proteins and serves as a scaffold for the assembly of a functional preinitiation complex with RNA polymerase II and the general transcription factors.</text>
</comment>
<proteinExistence type="inferred from homology"/>
<dbReference type="GO" id="GO:0006357">
    <property type="term" value="P:regulation of transcription by RNA polymerase II"/>
    <property type="evidence" value="ECO:0007669"/>
    <property type="project" value="InterPro"/>
</dbReference>
<dbReference type="Pfam" id="PF09637">
    <property type="entry name" value="Med18"/>
    <property type="match status" value="1"/>
</dbReference>
<evidence type="ECO:0000313" key="3">
    <source>
        <dbReference type="Proteomes" id="UP000813444"/>
    </source>
</evidence>
<keyword evidence="3" id="KW-1185">Reference proteome</keyword>
<dbReference type="Gene3D" id="2.40.320.10">
    <property type="entry name" value="Hypothetical Protein Pfu-838710-001"/>
    <property type="match status" value="1"/>
</dbReference>
<keyword evidence="1" id="KW-0804">Transcription</keyword>
<dbReference type="OrthoDB" id="5348092at2759"/>
<sequence length="282" mass="32426">MYELSLTATVEASDLDATCAVLSGVCGMPPWESIQRVLYFQGPPRPAGISNQSSNDKPIRKETTGQVWKELHQNLSRQSYVLQARYEVSKDDGMGPNAPPMDLDATPGILRWTDFPDPPRGQPLLIQRKKIELWDQTRIPSILRDNQHQFKNETIEETYRFVRDDVEFTLVRHHPIRPIVEYVPFETRTNAPAPPISNLPSWESLAPIDQQDRWILQVKTHVLQDNQPEEIRKAQEKLLAIRSEFDGVFNFRPIDRKVYDTRIAQQPQGIQALPQRVTLGKV</sequence>
<comment type="caution">
    <text evidence="2">The sequence shown here is derived from an EMBL/GenBank/DDBJ whole genome shotgun (WGS) entry which is preliminary data.</text>
</comment>
<reference evidence="2" key="1">
    <citation type="journal article" date="2021" name="Nat. Commun.">
        <title>Genetic determinants of endophytism in the Arabidopsis root mycobiome.</title>
        <authorList>
            <person name="Mesny F."/>
            <person name="Miyauchi S."/>
            <person name="Thiergart T."/>
            <person name="Pickel B."/>
            <person name="Atanasova L."/>
            <person name="Karlsson M."/>
            <person name="Huettel B."/>
            <person name="Barry K.W."/>
            <person name="Haridas S."/>
            <person name="Chen C."/>
            <person name="Bauer D."/>
            <person name="Andreopoulos W."/>
            <person name="Pangilinan J."/>
            <person name="LaButti K."/>
            <person name="Riley R."/>
            <person name="Lipzen A."/>
            <person name="Clum A."/>
            <person name="Drula E."/>
            <person name="Henrissat B."/>
            <person name="Kohler A."/>
            <person name="Grigoriev I.V."/>
            <person name="Martin F.M."/>
            <person name="Hacquard S."/>
        </authorList>
    </citation>
    <scope>NUCLEOTIDE SEQUENCE</scope>
    <source>
        <strain evidence="2">MPI-CAGE-CH-0235</strain>
    </source>
</reference>
<organism evidence="2 3">
    <name type="scientific">Stachybotrys elegans</name>
    <dbReference type="NCBI Taxonomy" id="80388"/>
    <lineage>
        <taxon>Eukaryota</taxon>
        <taxon>Fungi</taxon>
        <taxon>Dikarya</taxon>
        <taxon>Ascomycota</taxon>
        <taxon>Pezizomycotina</taxon>
        <taxon>Sordariomycetes</taxon>
        <taxon>Hypocreomycetidae</taxon>
        <taxon>Hypocreales</taxon>
        <taxon>Stachybotryaceae</taxon>
        <taxon>Stachybotrys</taxon>
    </lineage>
</organism>
<name>A0A8K0SL12_9HYPO</name>
<evidence type="ECO:0000256" key="1">
    <source>
        <dbReference type="RuleBase" id="RU364150"/>
    </source>
</evidence>
<dbReference type="Proteomes" id="UP000813444">
    <property type="component" value="Unassembled WGS sequence"/>
</dbReference>
<comment type="subunit">
    <text evidence="1">Component of the Mediator complex.</text>
</comment>
<keyword evidence="1" id="KW-0010">Activator</keyword>
<dbReference type="InterPro" id="IPR019095">
    <property type="entry name" value="Mediator_Med18"/>
</dbReference>
<evidence type="ECO:0000313" key="2">
    <source>
        <dbReference type="EMBL" id="KAH7305985.1"/>
    </source>
</evidence>
<comment type="similarity">
    <text evidence="1">Belongs to the Mediator complex subunit 18 family.</text>
</comment>
<protein>
    <recommendedName>
        <fullName evidence="1">Mediator of RNA polymerase II transcription subunit 18</fullName>
    </recommendedName>
    <alternativeName>
        <fullName evidence="1">Mediator complex subunit 18</fullName>
    </alternativeName>
</protein>
<dbReference type="GO" id="GO:0003712">
    <property type="term" value="F:transcription coregulator activity"/>
    <property type="evidence" value="ECO:0007669"/>
    <property type="project" value="InterPro"/>
</dbReference>
<dbReference type="EMBL" id="JAGPNK010000017">
    <property type="protein sequence ID" value="KAH7305985.1"/>
    <property type="molecule type" value="Genomic_DNA"/>
</dbReference>
<keyword evidence="1" id="KW-0539">Nucleus</keyword>
<comment type="subcellular location">
    <subcellularLocation>
        <location evidence="1">Nucleus</location>
    </subcellularLocation>
</comment>
<accession>A0A8K0SL12</accession>
<dbReference type="GO" id="GO:0016592">
    <property type="term" value="C:mediator complex"/>
    <property type="evidence" value="ECO:0007669"/>
    <property type="project" value="InterPro"/>
</dbReference>
<gene>
    <name evidence="1" type="primary">MED18</name>
    <name evidence="2" type="ORF">B0I35DRAFT_454202</name>
</gene>
<keyword evidence="1" id="KW-0805">Transcription regulation</keyword>